<dbReference type="Gene3D" id="1.20.5.1930">
    <property type="match status" value="1"/>
</dbReference>
<dbReference type="Pfam" id="PF07730">
    <property type="entry name" value="HisKA_3"/>
    <property type="match status" value="1"/>
</dbReference>
<dbReference type="RefSeq" id="WP_313832587.1">
    <property type="nucleotide sequence ID" value="NZ_JAQOUE010000001.1"/>
</dbReference>
<dbReference type="SUPFAM" id="SSF55874">
    <property type="entry name" value="ATPase domain of HSP90 chaperone/DNA topoisomerase II/histidine kinase"/>
    <property type="match status" value="1"/>
</dbReference>
<dbReference type="Pfam" id="PF08448">
    <property type="entry name" value="PAS_4"/>
    <property type="match status" value="2"/>
</dbReference>
<dbReference type="Gene3D" id="3.30.450.20">
    <property type="entry name" value="PAS domain"/>
    <property type="match status" value="2"/>
</dbReference>
<evidence type="ECO:0000256" key="3">
    <source>
        <dbReference type="ARBA" id="ARBA00023012"/>
    </source>
</evidence>
<dbReference type="Pfam" id="PF02518">
    <property type="entry name" value="HATPase_c"/>
    <property type="match status" value="1"/>
</dbReference>
<evidence type="ECO:0000313" key="7">
    <source>
        <dbReference type="Proteomes" id="UP001250932"/>
    </source>
</evidence>
<comment type="caution">
    <text evidence="6">The sequence shown here is derived from an EMBL/GenBank/DDBJ whole genome shotgun (WGS) entry which is preliminary data.</text>
</comment>
<dbReference type="SMART" id="SM00086">
    <property type="entry name" value="PAC"/>
    <property type="match status" value="2"/>
</dbReference>
<keyword evidence="7" id="KW-1185">Reference proteome</keyword>
<dbReference type="InterPro" id="IPR011712">
    <property type="entry name" value="Sig_transdc_His_kin_sub3_dim/P"/>
</dbReference>
<protein>
    <submittedName>
        <fullName evidence="6">PAS domain S-box protein</fullName>
    </submittedName>
</protein>
<name>A0ABU3K728_9BACT</name>
<dbReference type="InterPro" id="IPR001610">
    <property type="entry name" value="PAC"/>
</dbReference>
<dbReference type="InterPro" id="IPR013656">
    <property type="entry name" value="PAS_4"/>
</dbReference>
<dbReference type="InterPro" id="IPR003594">
    <property type="entry name" value="HATPase_dom"/>
</dbReference>
<dbReference type="CDD" id="cd16917">
    <property type="entry name" value="HATPase_UhpB-NarQ-NarX-like"/>
    <property type="match status" value="1"/>
</dbReference>
<dbReference type="InterPro" id="IPR000700">
    <property type="entry name" value="PAS-assoc_C"/>
</dbReference>
<dbReference type="SMART" id="SM00091">
    <property type="entry name" value="PAS"/>
    <property type="match status" value="2"/>
</dbReference>
<feature type="domain" description="PAS" evidence="4">
    <location>
        <begin position="161"/>
        <end position="232"/>
    </location>
</feature>
<keyword evidence="3" id="KW-0902">Two-component regulatory system</keyword>
<reference evidence="6 7" key="1">
    <citation type="journal article" date="2023" name="ISME J.">
        <title>Cultivation and genomic characterization of novel and ubiquitous marine nitrite-oxidizing bacteria from the Nitrospirales.</title>
        <authorList>
            <person name="Mueller A.J."/>
            <person name="Daebeler A."/>
            <person name="Herbold C.W."/>
            <person name="Kirkegaard R.H."/>
            <person name="Daims H."/>
        </authorList>
    </citation>
    <scope>NUCLEOTIDE SEQUENCE [LARGE SCALE GENOMIC DNA]</scope>
    <source>
        <strain evidence="6 7">EB</strain>
    </source>
</reference>
<dbReference type="PROSITE" id="PS50113">
    <property type="entry name" value="PAC"/>
    <property type="match status" value="2"/>
</dbReference>
<dbReference type="InterPro" id="IPR035965">
    <property type="entry name" value="PAS-like_dom_sf"/>
</dbReference>
<evidence type="ECO:0000259" key="5">
    <source>
        <dbReference type="PROSITE" id="PS50113"/>
    </source>
</evidence>
<feature type="domain" description="PAC" evidence="5">
    <location>
        <begin position="107"/>
        <end position="160"/>
    </location>
</feature>
<feature type="domain" description="PAC" evidence="5">
    <location>
        <begin position="236"/>
        <end position="288"/>
    </location>
</feature>
<keyword evidence="1" id="KW-0808">Transferase</keyword>
<dbReference type="NCBIfam" id="TIGR00229">
    <property type="entry name" value="sensory_box"/>
    <property type="match status" value="2"/>
</dbReference>
<dbReference type="PANTHER" id="PTHR24421:SF58">
    <property type="entry name" value="SIGNAL TRANSDUCTION HISTIDINE-PROTEIN KINASE_PHOSPHATASE UHPB"/>
    <property type="match status" value="1"/>
</dbReference>
<keyword evidence="2" id="KW-0418">Kinase</keyword>
<feature type="domain" description="PAS" evidence="4">
    <location>
        <begin position="34"/>
        <end position="76"/>
    </location>
</feature>
<dbReference type="Gene3D" id="3.30.565.10">
    <property type="entry name" value="Histidine kinase-like ATPase, C-terminal domain"/>
    <property type="match status" value="1"/>
</dbReference>
<gene>
    <name evidence="6" type="ORF">PPG34_07585</name>
</gene>
<dbReference type="InterPro" id="IPR036890">
    <property type="entry name" value="HATPase_C_sf"/>
</dbReference>
<dbReference type="InterPro" id="IPR050482">
    <property type="entry name" value="Sensor_HK_TwoCompSys"/>
</dbReference>
<dbReference type="CDD" id="cd00130">
    <property type="entry name" value="PAS"/>
    <property type="match status" value="2"/>
</dbReference>
<accession>A0ABU3K728</accession>
<evidence type="ECO:0000313" key="6">
    <source>
        <dbReference type="EMBL" id="MDT7042211.1"/>
    </source>
</evidence>
<dbReference type="Proteomes" id="UP001250932">
    <property type="component" value="Unassembled WGS sequence"/>
</dbReference>
<dbReference type="PROSITE" id="PS50112">
    <property type="entry name" value="PAS"/>
    <property type="match status" value="2"/>
</dbReference>
<dbReference type="InterPro" id="IPR000014">
    <property type="entry name" value="PAS"/>
</dbReference>
<organism evidence="6 7">
    <name type="scientific">Candidatus Nitronereus thalassa</name>
    <dbReference type="NCBI Taxonomy" id="3020898"/>
    <lineage>
        <taxon>Bacteria</taxon>
        <taxon>Pseudomonadati</taxon>
        <taxon>Nitrospirota</taxon>
        <taxon>Nitrospiria</taxon>
        <taxon>Nitrospirales</taxon>
        <taxon>Nitrospiraceae</taxon>
        <taxon>Candidatus Nitronereus</taxon>
    </lineage>
</organism>
<evidence type="ECO:0000256" key="2">
    <source>
        <dbReference type="ARBA" id="ARBA00022777"/>
    </source>
</evidence>
<proteinExistence type="predicted"/>
<dbReference type="SUPFAM" id="SSF55785">
    <property type="entry name" value="PYP-like sensor domain (PAS domain)"/>
    <property type="match status" value="2"/>
</dbReference>
<sequence>MKNFKTTQELLTENLALRKQITRLEYLREEFQFTELTYRQILDAINDMVLVKGPGSKIMWANKAFRDYYGMTNSELQNMIDAPFNDPDYTEQYLKDDEFVFTTGKVLNIPCEPVTNCNGNIRYFHTVKSPILDPNGKVARLVAVCRDITKERHTKALIREGERRWQAIFDQAPTGIAILDSLSGQFQHINKRYCDIVGFPLEEMLALSFKDITYPDDLPPDLENMQKLLSGKIRTFQMEKRYIRKDGALIWVNLTCVPLWLDENDPRQHIAIVEDITERKKYEAMLIDQQGKLKRWAVLASKAQERERQRIALGLHDEIGQILATLKLRLRNSREQKDVLITVGQIKDINHLLDEAIRATRSLTFELGSPILYNLGLLAALQSLVEKTSERHPDIQFIVEICQEPPNLEMEIATIIYRAIQELLRNIEKHAHPQTVTLRVTKDKNYLCITVEDDGAGFPVVQTLGENLSLKKFGLFSINEQLKSIGGAFEIQSIQGKGTQAIILAPL</sequence>
<evidence type="ECO:0000256" key="1">
    <source>
        <dbReference type="ARBA" id="ARBA00022679"/>
    </source>
</evidence>
<evidence type="ECO:0000259" key="4">
    <source>
        <dbReference type="PROSITE" id="PS50112"/>
    </source>
</evidence>
<dbReference type="EMBL" id="JAQOUE010000001">
    <property type="protein sequence ID" value="MDT7042211.1"/>
    <property type="molecule type" value="Genomic_DNA"/>
</dbReference>
<dbReference type="PANTHER" id="PTHR24421">
    <property type="entry name" value="NITRATE/NITRITE SENSOR PROTEIN NARX-RELATED"/>
    <property type="match status" value="1"/>
</dbReference>